<evidence type="ECO:0000259" key="3">
    <source>
        <dbReference type="PROSITE" id="PS50093"/>
    </source>
</evidence>
<sequence>MSAIGHSRVTPLIPGSPRRWLPLLVLLLAVPLLMPIATDTVVAEDTEPPEWGNATRSDDTTIEVTLYDDESIATNTIQADDFTLTAGRVENVSVTSISAAKGNKSGARVSLALESKVDKNNVSISLRNTANITDTAGNELPDETVTATGMDAVVPKYRDFNVTRVNSSTAEITVETHERLDQLRVSIGGASLDTLNISAFTERTGNSAVYTREYTFPEEGEYSLLLMSVTDRHGNNNSFSRQQTFLYDGTGPNVTVTGPRNATVGEPVAFSAAETTDGQGVESIQWQVGDDTILSGENITVAFASPGSHEVAVTATDPFGNTETVTRVVSVTGNGTVGNVTVQQPNATVASVSVNGTGQSQVIQPRVGALTSGPNGTLERLTASFPSNESATLTIRSRQPPPSFATATGHTGISRFALDNGAVPTADVLVRFTVNRDTLAAVDAEPGAVTLFRNSNGWTPLPTEVADRTESHIVYRATSPSLSTFVVGVERVTAADADSETATTNETATSEAAANGTSTSESETTETSTPEPETQTETAGEPDIVVTNATAAPSTLSPGDRTVITVDLENRGTASGDHNVIVALNTSILTTRTVTVPAGETRTTEFARSVPENRTGELTVDGQRVGNVTGDSGGLPIPALPSIGVPNPLSLWPDGIVGTVLGGLLGVAVGLYGVLKALAIYLGY</sequence>
<dbReference type="Gene3D" id="2.60.40.10">
    <property type="entry name" value="Immunoglobulins"/>
    <property type="match status" value="2"/>
</dbReference>
<proteinExistence type="predicted"/>
<dbReference type="GeneID" id="64822566"/>
<dbReference type="InterPro" id="IPR022409">
    <property type="entry name" value="PKD/Chitinase_dom"/>
</dbReference>
<dbReference type="EMBL" id="CP073366">
    <property type="protein sequence ID" value="QUJ73371.1"/>
    <property type="molecule type" value="Genomic_DNA"/>
</dbReference>
<keyword evidence="2" id="KW-0472">Membrane</keyword>
<dbReference type="InterPro" id="IPR000601">
    <property type="entry name" value="PKD_dom"/>
</dbReference>
<dbReference type="InterPro" id="IPR026453">
    <property type="entry name" value="PGF_pre_PGF"/>
</dbReference>
<dbReference type="InterPro" id="IPR035986">
    <property type="entry name" value="PKD_dom_sf"/>
</dbReference>
<dbReference type="OrthoDB" id="103676at2157"/>
<evidence type="ECO:0000256" key="2">
    <source>
        <dbReference type="SAM" id="Phobius"/>
    </source>
</evidence>
<dbReference type="Proteomes" id="UP000682967">
    <property type="component" value="Chromosome"/>
</dbReference>
<feature type="transmembrane region" description="Helical" evidence="2">
    <location>
        <begin position="656"/>
        <end position="682"/>
    </location>
</feature>
<feature type="region of interest" description="Disordered" evidence="1">
    <location>
        <begin position="496"/>
        <end position="544"/>
    </location>
</feature>
<dbReference type="SMART" id="SM00089">
    <property type="entry name" value="PKD"/>
    <property type="match status" value="1"/>
</dbReference>
<dbReference type="AlphaFoldDB" id="A0A8T8KGF5"/>
<organism evidence="4 5">
    <name type="scientific">Haloarcula marismortui ATCC 33800</name>
    <dbReference type="NCBI Taxonomy" id="662476"/>
    <lineage>
        <taxon>Archaea</taxon>
        <taxon>Methanobacteriati</taxon>
        <taxon>Methanobacteriota</taxon>
        <taxon>Stenosarchaea group</taxon>
        <taxon>Halobacteria</taxon>
        <taxon>Halobacteriales</taxon>
        <taxon>Haloarculaceae</taxon>
        <taxon>Haloarcula</taxon>
    </lineage>
</organism>
<dbReference type="KEGG" id="hsin:KDQ40_06380"/>
<dbReference type="NCBIfam" id="TIGR04213">
    <property type="entry name" value="PGF_pre_PGF"/>
    <property type="match status" value="1"/>
</dbReference>
<dbReference type="CDD" id="cd00146">
    <property type="entry name" value="PKD"/>
    <property type="match status" value="1"/>
</dbReference>
<dbReference type="InterPro" id="IPR013783">
    <property type="entry name" value="Ig-like_fold"/>
</dbReference>
<dbReference type="RefSeq" id="WP_049919189.1">
    <property type="nucleotide sequence ID" value="NZ_AOLR01000018.1"/>
</dbReference>
<feature type="compositionally biased region" description="Low complexity" evidence="1">
    <location>
        <begin position="496"/>
        <end position="541"/>
    </location>
</feature>
<evidence type="ECO:0000313" key="4">
    <source>
        <dbReference type="EMBL" id="QUJ73371.1"/>
    </source>
</evidence>
<dbReference type="SUPFAM" id="SSF49299">
    <property type="entry name" value="PKD domain"/>
    <property type="match status" value="1"/>
</dbReference>
<accession>A0A8T8KGF5</accession>
<feature type="domain" description="PKD" evidence="3">
    <location>
        <begin position="251"/>
        <end position="336"/>
    </location>
</feature>
<dbReference type="Pfam" id="PF18911">
    <property type="entry name" value="PKD_4"/>
    <property type="match status" value="1"/>
</dbReference>
<protein>
    <submittedName>
        <fullName evidence="4">PKD domain-containing protein</fullName>
    </submittedName>
</protein>
<evidence type="ECO:0000256" key="1">
    <source>
        <dbReference type="SAM" id="MobiDB-lite"/>
    </source>
</evidence>
<name>A0A8T8KGF5_9EURY</name>
<keyword evidence="2" id="KW-0812">Transmembrane</keyword>
<gene>
    <name evidence="4" type="ORF">KDQ40_06380</name>
</gene>
<keyword evidence="2" id="KW-1133">Transmembrane helix</keyword>
<reference evidence="4" key="1">
    <citation type="submission" date="2021-04" db="EMBL/GenBank/DDBJ databases">
        <title>Complete Genome sequence and Methylome Analysis of the Haloarchaeon Haloarcula sinaiiensis.</title>
        <authorList>
            <person name="Fomenkov A."/>
            <person name="DasSarma P."/>
            <person name="DasSarma S."/>
            <person name="Roberts R.J."/>
        </authorList>
    </citation>
    <scope>NUCLEOTIDE SEQUENCE</scope>
    <source>
        <strain evidence="4">ATCC 33800</strain>
    </source>
</reference>
<dbReference type="PROSITE" id="PS50093">
    <property type="entry name" value="PKD"/>
    <property type="match status" value="1"/>
</dbReference>
<evidence type="ECO:0000313" key="5">
    <source>
        <dbReference type="Proteomes" id="UP000682967"/>
    </source>
</evidence>